<dbReference type="PANTHER" id="PTHR48050:SF13">
    <property type="entry name" value="STEROL 3-BETA-GLUCOSYLTRANSFERASE UGT80A2"/>
    <property type="match status" value="1"/>
</dbReference>
<feature type="domain" description="Erythromycin biosynthesis protein CIII-like C-terminal" evidence="1">
    <location>
        <begin position="332"/>
        <end position="446"/>
    </location>
</feature>
<evidence type="ECO:0000313" key="3">
    <source>
        <dbReference type="Proteomes" id="UP000004221"/>
    </source>
</evidence>
<dbReference type="GO" id="GO:0017000">
    <property type="term" value="P:antibiotic biosynthetic process"/>
    <property type="evidence" value="ECO:0007669"/>
    <property type="project" value="UniProtKB-ARBA"/>
</dbReference>
<dbReference type="InterPro" id="IPR002213">
    <property type="entry name" value="UDP_glucos_trans"/>
</dbReference>
<dbReference type="InterPro" id="IPR010610">
    <property type="entry name" value="EryCIII-like_C"/>
</dbReference>
<accession>I4EM03</accession>
<dbReference type="EMBL" id="CAGS01000499">
    <property type="protein sequence ID" value="CCF85716.1"/>
    <property type="molecule type" value="Genomic_DNA"/>
</dbReference>
<comment type="caution">
    <text evidence="2">The sequence shown here is derived from an EMBL/GenBank/DDBJ whole genome shotgun (WGS) entry which is preliminary data.</text>
</comment>
<sequence length="457" mass="49504">MIEPTPGGITIPVAGGGGFLRTGDHQGKRRFLFACWPFVGHIRPFLSVATALKSRGHDVAFYTDSSVGTIVEAEGFPIFPFERVRKDCWNRVHAGESRVGGGKQSLMVGLRAFQDWLVGTIPEQVTDLEAILEQWQPDVVVTETAMWGPILVLWERQQRPVAILSTLLGCLVPGRDTPPAGLPPPRTPGARLLSGTASLAMDLLAIPLRRRVDRIRARYGLPPLGCSVNAFTGRLPLYLIGNVPELDYNRQDLPQSVHYVGPCLWERPVGDRSAWLDELPTDRPWVHVTEGTSHYQDPFLLRSAVQGLGGLPVEAILTTGPERDPSTLDLGPRTANIRVARWANHHELLPRCSALVTTGGAGTVMATLRAGVPLVVVPTTWDKPDNAWRVVEAGVGVRLTPRACTPDGLRAAVERVLAEPHFRANARRLAERLAAAPGPGGAAELLATLAESRVPAG</sequence>
<dbReference type="Pfam" id="PF06722">
    <property type="entry name" value="EryCIII-like_C"/>
    <property type="match status" value="1"/>
</dbReference>
<dbReference type="GO" id="GO:0008194">
    <property type="term" value="F:UDP-glycosyltransferase activity"/>
    <property type="evidence" value="ECO:0007669"/>
    <property type="project" value="InterPro"/>
</dbReference>
<dbReference type="InterPro" id="IPR050426">
    <property type="entry name" value="Glycosyltransferase_28"/>
</dbReference>
<dbReference type="CDD" id="cd03784">
    <property type="entry name" value="GT1_Gtf-like"/>
    <property type="match status" value="1"/>
</dbReference>
<name>I4EM03_9BACT</name>
<keyword evidence="2" id="KW-0808">Transferase</keyword>
<proteinExistence type="predicted"/>
<dbReference type="GO" id="GO:0016758">
    <property type="term" value="F:hexosyltransferase activity"/>
    <property type="evidence" value="ECO:0007669"/>
    <property type="project" value="UniProtKB-ARBA"/>
</dbReference>
<evidence type="ECO:0000259" key="1">
    <source>
        <dbReference type="Pfam" id="PF06722"/>
    </source>
</evidence>
<dbReference type="SUPFAM" id="SSF53756">
    <property type="entry name" value="UDP-Glycosyltransferase/glycogen phosphorylase"/>
    <property type="match status" value="1"/>
</dbReference>
<dbReference type="Proteomes" id="UP000004221">
    <property type="component" value="Unassembled WGS sequence"/>
</dbReference>
<reference evidence="2 3" key="1">
    <citation type="journal article" date="2012" name="ISME J.">
        <title>Nitrification expanded: discovery, physiology and genomics of a nitrite-oxidizing bacterium from the phylum Chloroflexi.</title>
        <authorList>
            <person name="Sorokin D.Y."/>
            <person name="Lucker S."/>
            <person name="Vejmelkova D."/>
            <person name="Kostrikina N.A."/>
            <person name="Kleerebezem R."/>
            <person name="Rijpstra W.I."/>
            <person name="Damste J.S."/>
            <person name="Le Paslier D."/>
            <person name="Muyzer G."/>
            <person name="Wagner M."/>
            <person name="van Loosdrecht M.C."/>
            <person name="Daims H."/>
        </authorList>
    </citation>
    <scope>NUCLEOTIDE SEQUENCE [LARGE SCALE GENOMIC DNA]</scope>
    <source>
        <strain evidence="3">none</strain>
    </source>
</reference>
<gene>
    <name evidence="2" type="ORF">NITHO_5480004</name>
</gene>
<dbReference type="OrthoDB" id="145454at2"/>
<dbReference type="AlphaFoldDB" id="I4EM03"/>
<evidence type="ECO:0000313" key="2">
    <source>
        <dbReference type="EMBL" id="CCF85716.1"/>
    </source>
</evidence>
<keyword evidence="3" id="KW-1185">Reference proteome</keyword>
<dbReference type="Gene3D" id="3.40.50.2000">
    <property type="entry name" value="Glycogen Phosphorylase B"/>
    <property type="match status" value="2"/>
</dbReference>
<protein>
    <submittedName>
        <fullName evidence="2">Glycosyltransferase, MGT family</fullName>
    </submittedName>
</protein>
<dbReference type="FunFam" id="3.40.50.2000:FF:000072">
    <property type="entry name" value="Glycosyl transferase"/>
    <property type="match status" value="1"/>
</dbReference>
<dbReference type="PANTHER" id="PTHR48050">
    <property type="entry name" value="STEROL 3-BETA-GLUCOSYLTRANSFERASE"/>
    <property type="match status" value="1"/>
</dbReference>
<organism evidence="2 3">
    <name type="scientific">Nitrolancea hollandica Lb</name>
    <dbReference type="NCBI Taxonomy" id="1129897"/>
    <lineage>
        <taxon>Bacteria</taxon>
        <taxon>Pseudomonadati</taxon>
        <taxon>Thermomicrobiota</taxon>
        <taxon>Thermomicrobia</taxon>
        <taxon>Sphaerobacterales</taxon>
        <taxon>Sphaerobacterineae</taxon>
        <taxon>Sphaerobacteraceae</taxon>
        <taxon>Nitrolancea</taxon>
    </lineage>
</organism>